<dbReference type="STRING" id="56779.SAMN05421834_10999"/>
<gene>
    <name evidence="7" type="ORF">SAMN05421834_10999</name>
</gene>
<dbReference type="Gene3D" id="3.40.950.10">
    <property type="entry name" value="Fe-only Hydrogenase (Larger Subunit), Chain L, domain 3"/>
    <property type="match status" value="1"/>
</dbReference>
<dbReference type="InterPro" id="IPR000014">
    <property type="entry name" value="PAS"/>
</dbReference>
<sequence length="575" mass="64221">MNETLIVRPASCKDCHKCLRECPVAAIGFKDNQAFIIEEKCIYCGNCIKTCPQGAKSALFEEKKLEAYLESDSYLIASIAPSFVAAFSELKPGQLVKALKLIGFDYIAETAEAAARVVQQFKEERKEMDKTLMTSCCPAVVNLIEKHYPELLPQLASVLSPMMLQTAELKNKFEKARVVFIGPCLAKIEESKNEKRRNYRPDIVITFEHLRLFLEKKGIKISELNEVEVDLPASQLTADYALSGGAVKAADLLRADPGCGNKALHLSGLDNIINFLEDLKRDKAKIKVELVELLACSGGCINGPAINNDLSIPLKELEVHNYLTANKKNKIKSYLPINKEVSIKREHQNKKMQLPEVPESAIRKILASIAKEKKEDEKDCGGCGYSSCREKAAAVYHGFAEKKMCIPYMKSRAESLSQIIVESSHNAIVVVNDQMEIQKFNPVARELFTQTNRDLKGIKLDKFINSSSFQKAWNLNQRLIHQKCSYKKGGIIVDQTIFALKEHKVIVGILTDISQQEKQRLELQKMKKVAVEKTNDVVNKQMQTVQEIAGLLGETTVETKAALTELADLLQAGDE</sequence>
<feature type="domain" description="4Fe-4S" evidence="6">
    <location>
        <begin position="353"/>
        <end position="422"/>
    </location>
</feature>
<dbReference type="PROSITE" id="PS51379">
    <property type="entry name" value="4FE4S_FER_2"/>
    <property type="match status" value="2"/>
</dbReference>
<evidence type="ECO:0000313" key="7">
    <source>
        <dbReference type="EMBL" id="SIQ87151.1"/>
    </source>
</evidence>
<dbReference type="SUPFAM" id="SSF55785">
    <property type="entry name" value="PYP-like sensor domain (PAS domain)"/>
    <property type="match status" value="1"/>
</dbReference>
<dbReference type="EMBL" id="FTNC01000009">
    <property type="protein sequence ID" value="SIQ87151.1"/>
    <property type="molecule type" value="Genomic_DNA"/>
</dbReference>
<dbReference type="GO" id="GO:0051539">
    <property type="term" value="F:4 iron, 4 sulfur cluster binding"/>
    <property type="evidence" value="ECO:0007669"/>
    <property type="project" value="UniProtKB-KW"/>
</dbReference>
<dbReference type="AlphaFoldDB" id="A0A1N6WAI0"/>
<dbReference type="InterPro" id="IPR007202">
    <property type="entry name" value="4Fe-4S_dom"/>
</dbReference>
<dbReference type="OrthoDB" id="9798098at2"/>
<evidence type="ECO:0000259" key="5">
    <source>
        <dbReference type="PROSITE" id="PS51379"/>
    </source>
</evidence>
<dbReference type="PROSITE" id="PS00198">
    <property type="entry name" value="4FE4S_FER_1"/>
    <property type="match status" value="1"/>
</dbReference>
<dbReference type="InterPro" id="IPR009016">
    <property type="entry name" value="Fe_hydrogenase"/>
</dbReference>
<organism evidence="7 8">
    <name type="scientific">Halanaerobium kushneri</name>
    <dbReference type="NCBI Taxonomy" id="56779"/>
    <lineage>
        <taxon>Bacteria</taxon>
        <taxon>Bacillati</taxon>
        <taxon>Bacillota</taxon>
        <taxon>Clostridia</taxon>
        <taxon>Halanaerobiales</taxon>
        <taxon>Halanaerobiaceae</taxon>
        <taxon>Halanaerobium</taxon>
    </lineage>
</organism>
<keyword evidence="3" id="KW-0408">Iron</keyword>
<dbReference type="Pfam" id="PF13237">
    <property type="entry name" value="Fer4_10"/>
    <property type="match status" value="1"/>
</dbReference>
<dbReference type="Proteomes" id="UP000185669">
    <property type="component" value="Unassembled WGS sequence"/>
</dbReference>
<feature type="domain" description="4Fe-4S ferredoxin-type" evidence="5">
    <location>
        <begin position="32"/>
        <end position="61"/>
    </location>
</feature>
<evidence type="ECO:0000259" key="6">
    <source>
        <dbReference type="PROSITE" id="PS51656"/>
    </source>
</evidence>
<keyword evidence="1" id="KW-0004">4Fe-4S</keyword>
<evidence type="ECO:0000256" key="3">
    <source>
        <dbReference type="ARBA" id="ARBA00023004"/>
    </source>
</evidence>
<evidence type="ECO:0000256" key="2">
    <source>
        <dbReference type="ARBA" id="ARBA00022723"/>
    </source>
</evidence>
<dbReference type="Pfam" id="PF04060">
    <property type="entry name" value="FeS"/>
    <property type="match status" value="1"/>
</dbReference>
<dbReference type="GO" id="GO:0046872">
    <property type="term" value="F:metal ion binding"/>
    <property type="evidence" value="ECO:0007669"/>
    <property type="project" value="UniProtKB-KW"/>
</dbReference>
<protein>
    <submittedName>
        <fullName evidence="7">Iron only hydrogenase large subunit, C-terminal domain</fullName>
    </submittedName>
</protein>
<dbReference type="Gene3D" id="3.30.450.20">
    <property type="entry name" value="PAS domain"/>
    <property type="match status" value="1"/>
</dbReference>
<evidence type="ECO:0000256" key="1">
    <source>
        <dbReference type="ARBA" id="ARBA00022485"/>
    </source>
</evidence>
<name>A0A1N6WAI0_9FIRM</name>
<keyword evidence="4" id="KW-0411">Iron-sulfur</keyword>
<feature type="domain" description="4Fe-4S ferredoxin-type" evidence="5">
    <location>
        <begin position="3"/>
        <end position="31"/>
    </location>
</feature>
<dbReference type="SMART" id="SM00091">
    <property type="entry name" value="PAS"/>
    <property type="match status" value="1"/>
</dbReference>
<dbReference type="InterPro" id="IPR017896">
    <property type="entry name" value="4Fe4S_Fe-S-bd"/>
</dbReference>
<keyword evidence="2" id="KW-0479">Metal-binding</keyword>
<proteinExistence type="predicted"/>
<evidence type="ECO:0000256" key="4">
    <source>
        <dbReference type="ARBA" id="ARBA00023014"/>
    </source>
</evidence>
<dbReference type="SUPFAM" id="SSF54862">
    <property type="entry name" value="4Fe-4S ferredoxins"/>
    <property type="match status" value="1"/>
</dbReference>
<dbReference type="PROSITE" id="PS51656">
    <property type="entry name" value="4FE4S"/>
    <property type="match status" value="1"/>
</dbReference>
<accession>A0A1N6WAI0</accession>
<evidence type="ECO:0000313" key="8">
    <source>
        <dbReference type="Proteomes" id="UP000185669"/>
    </source>
</evidence>
<dbReference type="InterPro" id="IPR050340">
    <property type="entry name" value="Cytosolic_Fe-S_CAF"/>
</dbReference>
<reference evidence="8" key="1">
    <citation type="submission" date="2017-01" db="EMBL/GenBank/DDBJ databases">
        <authorList>
            <person name="Varghese N."/>
            <person name="Submissions S."/>
        </authorList>
    </citation>
    <scope>NUCLEOTIDE SEQUENCE [LARGE SCALE GENOMIC DNA]</scope>
    <source>
        <strain evidence="8">ATCC 700103</strain>
    </source>
</reference>
<dbReference type="Gene3D" id="1.10.15.40">
    <property type="entry name" value="Electron transport complex subunit B, putative Fe-S cluster"/>
    <property type="match status" value="1"/>
</dbReference>
<dbReference type="InterPro" id="IPR004108">
    <property type="entry name" value="Fe_hydrogenase_lsu_C"/>
</dbReference>
<dbReference type="InterPro" id="IPR017900">
    <property type="entry name" value="4Fe4S_Fe_S_CS"/>
</dbReference>
<keyword evidence="8" id="KW-1185">Reference proteome</keyword>
<dbReference type="InterPro" id="IPR035965">
    <property type="entry name" value="PAS-like_dom_sf"/>
</dbReference>
<dbReference type="RefSeq" id="WP_076544813.1">
    <property type="nucleotide sequence ID" value="NZ_FTNC01000009.1"/>
</dbReference>
<dbReference type="Pfam" id="PF02906">
    <property type="entry name" value="Fe_hyd_lg_C"/>
    <property type="match status" value="1"/>
</dbReference>
<dbReference type="SUPFAM" id="SSF53920">
    <property type="entry name" value="Fe-only hydrogenase"/>
    <property type="match status" value="1"/>
</dbReference>
<dbReference type="Gene3D" id="3.30.70.20">
    <property type="match status" value="1"/>
</dbReference>
<dbReference type="PANTHER" id="PTHR11615">
    <property type="entry name" value="NITRATE, FORMATE, IRON DEHYDROGENASE"/>
    <property type="match status" value="1"/>
</dbReference>